<proteinExistence type="predicted"/>
<name>A0A843WSC1_COLES</name>
<comment type="caution">
    <text evidence="1">The sequence shown here is derived from an EMBL/GenBank/DDBJ whole genome shotgun (WGS) entry which is preliminary data.</text>
</comment>
<organism evidence="1 2">
    <name type="scientific">Colocasia esculenta</name>
    <name type="common">Wild taro</name>
    <name type="synonym">Arum esculentum</name>
    <dbReference type="NCBI Taxonomy" id="4460"/>
    <lineage>
        <taxon>Eukaryota</taxon>
        <taxon>Viridiplantae</taxon>
        <taxon>Streptophyta</taxon>
        <taxon>Embryophyta</taxon>
        <taxon>Tracheophyta</taxon>
        <taxon>Spermatophyta</taxon>
        <taxon>Magnoliopsida</taxon>
        <taxon>Liliopsida</taxon>
        <taxon>Araceae</taxon>
        <taxon>Aroideae</taxon>
        <taxon>Colocasieae</taxon>
        <taxon>Colocasia</taxon>
    </lineage>
</organism>
<evidence type="ECO:0000313" key="2">
    <source>
        <dbReference type="Proteomes" id="UP000652761"/>
    </source>
</evidence>
<dbReference type="AlphaFoldDB" id="A0A843WSC1"/>
<gene>
    <name evidence="1" type="ORF">Taro_040206</name>
</gene>
<accession>A0A843WSC1</accession>
<protein>
    <submittedName>
        <fullName evidence="1">Uncharacterized protein</fullName>
    </submittedName>
</protein>
<reference evidence="1" key="1">
    <citation type="submission" date="2017-07" db="EMBL/GenBank/DDBJ databases">
        <title>Taro Niue Genome Assembly and Annotation.</title>
        <authorList>
            <person name="Atibalentja N."/>
            <person name="Keating K."/>
            <person name="Fields C.J."/>
        </authorList>
    </citation>
    <scope>NUCLEOTIDE SEQUENCE</scope>
    <source>
        <strain evidence="1">Niue_2</strain>
        <tissue evidence="1">Leaf</tissue>
    </source>
</reference>
<dbReference type="Proteomes" id="UP000652761">
    <property type="component" value="Unassembled WGS sequence"/>
</dbReference>
<keyword evidence="2" id="KW-1185">Reference proteome</keyword>
<evidence type="ECO:0000313" key="1">
    <source>
        <dbReference type="EMBL" id="MQM07365.1"/>
    </source>
</evidence>
<dbReference type="EMBL" id="NMUH01003856">
    <property type="protein sequence ID" value="MQM07365.1"/>
    <property type="molecule type" value="Genomic_DNA"/>
</dbReference>
<sequence length="93" mass="10551">MVQPTRRPCGNTWSEILVRFTMGREQNVTLGCEERDKAVRSGSKVATERFVAFRTRQGILSRISGLSTEPKLQFRLGFCQVPYATTTHLVMSE</sequence>